<evidence type="ECO:0000313" key="2">
    <source>
        <dbReference type="Proteomes" id="UP000654345"/>
    </source>
</evidence>
<protein>
    <recommendedName>
        <fullName evidence="3">Helicase ATP-binding domain-containing protein</fullName>
    </recommendedName>
</protein>
<gene>
    <name evidence="1" type="ORF">KSB_62700</name>
</gene>
<dbReference type="EMBL" id="BNJG01000002">
    <property type="protein sequence ID" value="GHO57795.1"/>
    <property type="molecule type" value="Genomic_DNA"/>
</dbReference>
<comment type="caution">
    <text evidence="1">The sequence shown here is derived from an EMBL/GenBank/DDBJ whole genome shotgun (WGS) entry which is preliminary data.</text>
</comment>
<evidence type="ECO:0008006" key="3">
    <source>
        <dbReference type="Google" id="ProtNLM"/>
    </source>
</evidence>
<proteinExistence type="predicted"/>
<dbReference type="Proteomes" id="UP000654345">
    <property type="component" value="Unassembled WGS sequence"/>
</dbReference>
<dbReference type="RefSeq" id="WP_201374098.1">
    <property type="nucleotide sequence ID" value="NZ_BNJG01000002.1"/>
</dbReference>
<accession>A0ABQ3UYL2</accession>
<keyword evidence="2" id="KW-1185">Reference proteome</keyword>
<evidence type="ECO:0000313" key="1">
    <source>
        <dbReference type="EMBL" id="GHO57795.1"/>
    </source>
</evidence>
<organism evidence="1 2">
    <name type="scientific">Ktedonobacter robiniae</name>
    <dbReference type="NCBI Taxonomy" id="2778365"/>
    <lineage>
        <taxon>Bacteria</taxon>
        <taxon>Bacillati</taxon>
        <taxon>Chloroflexota</taxon>
        <taxon>Ktedonobacteria</taxon>
        <taxon>Ktedonobacterales</taxon>
        <taxon>Ktedonobacteraceae</taxon>
        <taxon>Ktedonobacter</taxon>
    </lineage>
</organism>
<sequence length="113" mass="12522">MQGERFAVLIDEAYSSQSGESGSLMKKALTALSLKEAEESEREKPEDLEDRIVQDMQKRGHIPNASFFAFTATPKLDILPTAQAGGFLESPRGSESCLNETKPVQVLQTLHRR</sequence>
<reference evidence="1 2" key="1">
    <citation type="journal article" date="2021" name="Int. J. Syst. Evol. Microbiol.">
        <title>Reticulibacter mediterranei gen. nov., sp. nov., within the new family Reticulibacteraceae fam. nov., and Ktedonospora formicarum gen. nov., sp. nov., Ktedonobacter robiniae sp. nov., Dictyobacter formicarum sp. nov. and Dictyobacter arantiisoli sp. nov., belonging to the class Ktedonobacteria.</title>
        <authorList>
            <person name="Yabe S."/>
            <person name="Zheng Y."/>
            <person name="Wang C.M."/>
            <person name="Sakai Y."/>
            <person name="Abe K."/>
            <person name="Yokota A."/>
            <person name="Donadio S."/>
            <person name="Cavaletti L."/>
            <person name="Monciardini P."/>
        </authorList>
    </citation>
    <scope>NUCLEOTIDE SEQUENCE [LARGE SCALE GENOMIC DNA]</scope>
    <source>
        <strain evidence="1 2">SOSP1-30</strain>
    </source>
</reference>
<name>A0ABQ3UYL2_9CHLR</name>